<feature type="transmembrane region" description="Helical" evidence="1">
    <location>
        <begin position="57"/>
        <end position="77"/>
    </location>
</feature>
<evidence type="ECO:0000256" key="1">
    <source>
        <dbReference type="SAM" id="Phobius"/>
    </source>
</evidence>
<keyword evidence="1" id="KW-0472">Membrane</keyword>
<feature type="transmembrane region" description="Helical" evidence="1">
    <location>
        <begin position="83"/>
        <end position="106"/>
    </location>
</feature>
<accession>A0A1Y3GE66</accession>
<sequence>MFFTLSHIISYFIAGIASYLFSKDMYTGGERTLDFLVDPSEGDEAKFTAYKVLPAQIVRGLLMSVVLYPVLGAIADLSFTTQFLFFTGLMYIYTDLSSAVPFPSNIEGQVYMKKRHLTKHSFLKPQIEIIIYSVIFGILVSLFAF</sequence>
<proteinExistence type="predicted"/>
<comment type="caution">
    <text evidence="2">The sequence shown here is derived from an EMBL/GenBank/DDBJ whole genome shotgun (WGS) entry which is preliminary data.</text>
</comment>
<organism evidence="2 3">
    <name type="scientific">Methanonatronarchaeum thermophilum</name>
    <dbReference type="NCBI Taxonomy" id="1927129"/>
    <lineage>
        <taxon>Archaea</taxon>
        <taxon>Methanobacteriati</taxon>
        <taxon>Methanobacteriota</taxon>
        <taxon>Methanonatronarchaeia</taxon>
        <taxon>Methanonatronarchaeales</taxon>
        <taxon>Methanonatronarchaeaceae</taxon>
        <taxon>Methanonatronarchaeum</taxon>
    </lineage>
</organism>
<reference evidence="2 3" key="1">
    <citation type="submission" date="2016-12" db="EMBL/GenBank/DDBJ databases">
        <title>Discovery of methanogenic haloarchaea.</title>
        <authorList>
            <person name="Sorokin D.Y."/>
            <person name="Makarova K.S."/>
            <person name="Abbas B."/>
            <person name="Ferrer M."/>
            <person name="Golyshin P.N."/>
        </authorList>
    </citation>
    <scope>NUCLEOTIDE SEQUENCE [LARGE SCALE GENOMIC DNA]</scope>
    <source>
        <strain evidence="2">AMET1</strain>
    </source>
</reference>
<keyword evidence="3" id="KW-1185">Reference proteome</keyword>
<dbReference type="EMBL" id="MRZU01000004">
    <property type="protein sequence ID" value="OUJ18484.1"/>
    <property type="molecule type" value="Genomic_DNA"/>
</dbReference>
<keyword evidence="1" id="KW-1133">Transmembrane helix</keyword>
<dbReference type="AlphaFoldDB" id="A0A1Y3GE66"/>
<gene>
    <name evidence="2" type="ORF">AMET1_1401</name>
</gene>
<feature type="transmembrane region" description="Helical" evidence="1">
    <location>
        <begin position="127"/>
        <end position="144"/>
    </location>
</feature>
<feature type="transmembrane region" description="Helical" evidence="1">
    <location>
        <begin position="6"/>
        <end position="22"/>
    </location>
</feature>
<name>A0A1Y3GE66_9EURY</name>
<evidence type="ECO:0000313" key="3">
    <source>
        <dbReference type="Proteomes" id="UP000195137"/>
    </source>
</evidence>
<evidence type="ECO:0000313" key="2">
    <source>
        <dbReference type="EMBL" id="OUJ18484.1"/>
    </source>
</evidence>
<dbReference type="Proteomes" id="UP000195137">
    <property type="component" value="Unassembled WGS sequence"/>
</dbReference>
<keyword evidence="1" id="KW-0812">Transmembrane</keyword>
<protein>
    <submittedName>
        <fullName evidence="2">Uncharacterized protein</fullName>
    </submittedName>
</protein>